<organism evidence="2 3">
    <name type="scientific">Ancylomarina longa</name>
    <dbReference type="NCBI Taxonomy" id="2487017"/>
    <lineage>
        <taxon>Bacteria</taxon>
        <taxon>Pseudomonadati</taxon>
        <taxon>Bacteroidota</taxon>
        <taxon>Bacteroidia</taxon>
        <taxon>Marinilabiliales</taxon>
        <taxon>Marinifilaceae</taxon>
        <taxon>Ancylomarina</taxon>
    </lineage>
</organism>
<proteinExistence type="predicted"/>
<evidence type="ECO:0000313" key="3">
    <source>
        <dbReference type="Proteomes" id="UP000282985"/>
    </source>
</evidence>
<reference evidence="2 3" key="1">
    <citation type="submission" date="2018-11" db="EMBL/GenBank/DDBJ databases">
        <title>Parancylomarina longa gen. nov., sp. nov., isolated from sediments of southern Okinawa.</title>
        <authorList>
            <person name="Fu T."/>
        </authorList>
    </citation>
    <scope>NUCLEOTIDE SEQUENCE [LARGE SCALE GENOMIC DNA]</scope>
    <source>
        <strain evidence="2 3">T3-2 S1-C</strain>
    </source>
</reference>
<evidence type="ECO:0000259" key="1">
    <source>
        <dbReference type="SMART" id="SM01078"/>
    </source>
</evidence>
<accession>A0A434AX04</accession>
<evidence type="ECO:0000313" key="2">
    <source>
        <dbReference type="EMBL" id="RUT79032.1"/>
    </source>
</evidence>
<comment type="caution">
    <text evidence="2">The sequence shown here is derived from an EMBL/GenBank/DDBJ whole genome shotgun (WGS) entry which is preliminary data.</text>
</comment>
<dbReference type="Pfam" id="PF08821">
    <property type="entry name" value="CGGC"/>
    <property type="match status" value="1"/>
</dbReference>
<dbReference type="EMBL" id="RJJX01000005">
    <property type="protein sequence ID" value="RUT79032.1"/>
    <property type="molecule type" value="Genomic_DNA"/>
</dbReference>
<dbReference type="InterPro" id="IPR014925">
    <property type="entry name" value="CGGC_dom"/>
</dbReference>
<protein>
    <submittedName>
        <fullName evidence="2">CGGC domain-containing protein</fullName>
    </submittedName>
</protein>
<dbReference type="Proteomes" id="UP000282985">
    <property type="component" value="Unassembled WGS sequence"/>
</dbReference>
<keyword evidence="3" id="KW-1185">Reference proteome</keyword>
<sequence length="110" mass="12002">MQKVGIIRCQQTEDMCSGISDFKVCAKGKLAFKDIGTVEVMGFVTCGGCPGKRAVARAKMMVDKGADIIAMASCIQKGNPIGYPCPHFDTMRNAIKKSLPPEIFFLDWTH</sequence>
<dbReference type="RefSeq" id="WP_127343084.1">
    <property type="nucleotide sequence ID" value="NZ_RJJX01000005.1"/>
</dbReference>
<dbReference type="AlphaFoldDB" id="A0A434AX04"/>
<dbReference type="OrthoDB" id="9792960at2"/>
<dbReference type="SMART" id="SM01078">
    <property type="entry name" value="CGGC"/>
    <property type="match status" value="1"/>
</dbReference>
<feature type="domain" description="CGGC" evidence="1">
    <location>
        <begin position="3"/>
        <end position="110"/>
    </location>
</feature>
<name>A0A434AX04_9BACT</name>
<gene>
    <name evidence="2" type="ORF">DLK05_06020</name>
</gene>